<evidence type="ECO:0000313" key="2">
    <source>
        <dbReference type="EMBL" id="KAK7946191.1"/>
    </source>
</evidence>
<dbReference type="Proteomes" id="UP001391051">
    <property type="component" value="Unassembled WGS sequence"/>
</dbReference>
<sequence>MFPAAATPPARRRARRPTSRQATSAATRPPDAAPSHVRPLRLLQARSRIGGKPACACESMDKAEKLKMARLAAASSPTREPDVKGRRPTLTEVSTYLPLQDGLRQAEMEA</sequence>
<feature type="compositionally biased region" description="Low complexity" evidence="1">
    <location>
        <begin position="19"/>
        <end position="29"/>
    </location>
</feature>
<keyword evidence="3" id="KW-1185">Reference proteome</keyword>
<comment type="caution">
    <text evidence="2">The sequence shown here is derived from an EMBL/GenBank/DDBJ whole genome shotgun (WGS) entry which is preliminary data.</text>
</comment>
<dbReference type="RefSeq" id="XP_066696225.1">
    <property type="nucleotide sequence ID" value="XM_066846734.1"/>
</dbReference>
<organism evidence="2 3">
    <name type="scientific">Apiospora aurea</name>
    <dbReference type="NCBI Taxonomy" id="335848"/>
    <lineage>
        <taxon>Eukaryota</taxon>
        <taxon>Fungi</taxon>
        <taxon>Dikarya</taxon>
        <taxon>Ascomycota</taxon>
        <taxon>Pezizomycotina</taxon>
        <taxon>Sordariomycetes</taxon>
        <taxon>Xylariomycetidae</taxon>
        <taxon>Amphisphaeriales</taxon>
        <taxon>Apiosporaceae</taxon>
        <taxon>Apiospora</taxon>
    </lineage>
</organism>
<proteinExistence type="predicted"/>
<accession>A0ABR1Q2G9</accession>
<feature type="region of interest" description="Disordered" evidence="1">
    <location>
        <begin position="1"/>
        <end position="38"/>
    </location>
</feature>
<reference evidence="2 3" key="1">
    <citation type="submission" date="2023-01" db="EMBL/GenBank/DDBJ databases">
        <title>Analysis of 21 Apiospora genomes using comparative genomics revels a genus with tremendous synthesis potential of carbohydrate active enzymes and secondary metabolites.</title>
        <authorList>
            <person name="Sorensen T."/>
        </authorList>
    </citation>
    <scope>NUCLEOTIDE SEQUENCE [LARGE SCALE GENOMIC DNA]</scope>
    <source>
        <strain evidence="2 3">CBS 24483</strain>
    </source>
</reference>
<evidence type="ECO:0000256" key="1">
    <source>
        <dbReference type="SAM" id="MobiDB-lite"/>
    </source>
</evidence>
<gene>
    <name evidence="2" type="ORF">PG986_010512</name>
</gene>
<dbReference type="GeneID" id="92079796"/>
<evidence type="ECO:0000313" key="3">
    <source>
        <dbReference type="Proteomes" id="UP001391051"/>
    </source>
</evidence>
<name>A0ABR1Q2G9_9PEZI</name>
<dbReference type="EMBL" id="JAQQWE010000007">
    <property type="protein sequence ID" value="KAK7946191.1"/>
    <property type="molecule type" value="Genomic_DNA"/>
</dbReference>
<protein>
    <submittedName>
        <fullName evidence="2">Uncharacterized protein</fullName>
    </submittedName>
</protein>